<gene>
    <name evidence="2" type="ORF">ACFQ33_20390</name>
</gene>
<keyword evidence="1" id="KW-0472">Membrane</keyword>
<evidence type="ECO:0000313" key="3">
    <source>
        <dbReference type="Proteomes" id="UP001597173"/>
    </source>
</evidence>
<feature type="transmembrane region" description="Helical" evidence="1">
    <location>
        <begin position="20"/>
        <end position="39"/>
    </location>
</feature>
<keyword evidence="1" id="KW-0812">Transmembrane</keyword>
<protein>
    <submittedName>
        <fullName evidence="2">Uncharacterized protein</fullName>
    </submittedName>
</protein>
<keyword evidence="3" id="KW-1185">Reference proteome</keyword>
<dbReference type="Proteomes" id="UP001597173">
    <property type="component" value="Unassembled WGS sequence"/>
</dbReference>
<accession>A0ABW3Z1X3</accession>
<comment type="caution">
    <text evidence="2">The sequence shown here is derived from an EMBL/GenBank/DDBJ whole genome shotgun (WGS) entry which is preliminary data.</text>
</comment>
<reference evidence="3" key="1">
    <citation type="journal article" date="2019" name="Int. J. Syst. Evol. Microbiol.">
        <title>The Global Catalogue of Microorganisms (GCM) 10K type strain sequencing project: providing services to taxonomists for standard genome sequencing and annotation.</title>
        <authorList>
            <consortium name="The Broad Institute Genomics Platform"/>
            <consortium name="The Broad Institute Genome Sequencing Center for Infectious Disease"/>
            <person name="Wu L."/>
            <person name="Ma J."/>
        </authorList>
    </citation>
    <scope>NUCLEOTIDE SEQUENCE [LARGE SCALE GENOMIC DNA]</scope>
    <source>
        <strain evidence="3">CCUG 55609</strain>
    </source>
</reference>
<dbReference type="RefSeq" id="WP_374841185.1">
    <property type="nucleotide sequence ID" value="NZ_JBHEEW010000019.1"/>
</dbReference>
<organism evidence="2 3">
    <name type="scientific">Mycoplana ramosa</name>
    <name type="common">Mycoplana bullata</name>
    <dbReference type="NCBI Taxonomy" id="40837"/>
    <lineage>
        <taxon>Bacteria</taxon>
        <taxon>Pseudomonadati</taxon>
        <taxon>Pseudomonadota</taxon>
        <taxon>Alphaproteobacteria</taxon>
        <taxon>Hyphomicrobiales</taxon>
        <taxon>Rhizobiaceae</taxon>
        <taxon>Mycoplana</taxon>
    </lineage>
</organism>
<keyword evidence="1" id="KW-1133">Transmembrane helix</keyword>
<evidence type="ECO:0000256" key="1">
    <source>
        <dbReference type="SAM" id="Phobius"/>
    </source>
</evidence>
<name>A0ABW3Z1X3_MYCRA</name>
<sequence>MSALSADRNTPRREGEKRVIPVAAATLIYAGALVAINAAGNAVPFSAATGLKSVGRAERRVNNTGAAGEQSVEVSAGIFRFANSTAADLITKADIGSDCYGVDDQTVAKTSGSSSRSVAGKVFDVDAQGVWVQIS</sequence>
<dbReference type="EMBL" id="JBHTNF010000020">
    <property type="protein sequence ID" value="MFD1330251.1"/>
    <property type="molecule type" value="Genomic_DNA"/>
</dbReference>
<proteinExistence type="predicted"/>
<evidence type="ECO:0000313" key="2">
    <source>
        <dbReference type="EMBL" id="MFD1330251.1"/>
    </source>
</evidence>